<dbReference type="OMA" id="CAKSAMG"/>
<dbReference type="EMBL" id="AMQN01003500">
    <property type="status" value="NOT_ANNOTATED_CDS"/>
    <property type="molecule type" value="Genomic_DNA"/>
</dbReference>
<accession>R7T5C0</accession>
<keyword evidence="3" id="KW-0963">Cytoplasm</keyword>
<evidence type="ECO:0000256" key="1">
    <source>
        <dbReference type="ARBA" id="ARBA00004123"/>
    </source>
</evidence>
<dbReference type="EnsemblMetazoa" id="CapteT183889">
    <property type="protein sequence ID" value="CapteP183889"/>
    <property type="gene ID" value="CapteG183889"/>
</dbReference>
<dbReference type="PANTHER" id="PTHR15090:SF0">
    <property type="entry name" value="SEQUESTOSOME-1"/>
    <property type="match status" value="1"/>
</dbReference>
<dbReference type="Pfam" id="PF00564">
    <property type="entry name" value="PB1"/>
    <property type="match status" value="1"/>
</dbReference>
<dbReference type="SUPFAM" id="SSF46934">
    <property type="entry name" value="UBA-like"/>
    <property type="match status" value="1"/>
</dbReference>
<sequence>MSLTVKAFLGPLEKDRGEPEIRRFTVNRDVASSFDHLKNKITEVFPSLGNDSFKIFWKDSDGDHIAFSTDSELADALGVVSDGIFRVYIRSDSEASEEGKKAFHPGVVCDGCQGPIYGCRFRCVVCPDYDLCAVCNEQGKHVDHAMMLMRTPEQRQQFDMGFQVSLSPELSRSVDRESNASTSTKPERKDGEASSGDEGSPAEDYLKNIGESVSSMLDPLGVEVEVDYEHKGRRHCRRGRQGGPPFMRGWKHWGGGGGGKHGGRGGWRHGGGGWQRGGGCRGGWAPWAPWAPWSGPWEDEAEGLAKKSAEGMETEVVEAGKKEDAAMTEGAEEEWMIVAPAKDQQDGAAEEAKFNDTLKQLAAMGFKDNGGKLTKLVQEKKGNLSEVLDVIQASSKSK</sequence>
<dbReference type="InterPro" id="IPR000270">
    <property type="entry name" value="PB1_dom"/>
</dbReference>
<dbReference type="GO" id="GO:0016235">
    <property type="term" value="C:aggresome"/>
    <property type="evidence" value="ECO:0007669"/>
    <property type="project" value="TreeGrafter"/>
</dbReference>
<dbReference type="InterPro" id="IPR053793">
    <property type="entry name" value="PB1-like"/>
</dbReference>
<feature type="domain" description="ZZ-type" evidence="10">
    <location>
        <begin position="104"/>
        <end position="154"/>
    </location>
</feature>
<dbReference type="GO" id="GO:0008270">
    <property type="term" value="F:zinc ion binding"/>
    <property type="evidence" value="ECO:0007669"/>
    <property type="project" value="UniProtKB-KW"/>
</dbReference>
<dbReference type="CDD" id="cd14320">
    <property type="entry name" value="UBA_SQSTM"/>
    <property type="match status" value="1"/>
</dbReference>
<keyword evidence="7" id="KW-0539">Nucleus</keyword>
<evidence type="ECO:0000256" key="9">
    <source>
        <dbReference type="SAM" id="MobiDB-lite"/>
    </source>
</evidence>
<dbReference type="GO" id="GO:0007032">
    <property type="term" value="P:endosome organization"/>
    <property type="evidence" value="ECO:0007669"/>
    <property type="project" value="TreeGrafter"/>
</dbReference>
<evidence type="ECO:0000256" key="5">
    <source>
        <dbReference type="ARBA" id="ARBA00022771"/>
    </source>
</evidence>
<keyword evidence="14" id="KW-1185">Reference proteome</keyword>
<keyword evidence="4" id="KW-0479">Metal-binding</keyword>
<gene>
    <name evidence="12" type="ORF">CAPTEDRAFT_183889</name>
</gene>
<reference evidence="14" key="1">
    <citation type="submission" date="2012-12" db="EMBL/GenBank/DDBJ databases">
        <authorList>
            <person name="Hellsten U."/>
            <person name="Grimwood J."/>
            <person name="Chapman J.A."/>
            <person name="Shapiro H."/>
            <person name="Aerts A."/>
            <person name="Otillar R.P."/>
            <person name="Terry A.Y."/>
            <person name="Boore J.L."/>
            <person name="Simakov O."/>
            <person name="Marletaz F."/>
            <person name="Cho S.-J."/>
            <person name="Edsinger-Gonzales E."/>
            <person name="Havlak P."/>
            <person name="Kuo D.-H."/>
            <person name="Larsson T."/>
            <person name="Lv J."/>
            <person name="Arendt D."/>
            <person name="Savage R."/>
            <person name="Osoegawa K."/>
            <person name="de Jong P."/>
            <person name="Lindberg D.R."/>
            <person name="Seaver E.C."/>
            <person name="Weisblat D.A."/>
            <person name="Putnam N.H."/>
            <person name="Grigoriev I.V."/>
            <person name="Rokhsar D.S."/>
        </authorList>
    </citation>
    <scope>NUCLEOTIDE SEQUENCE</scope>
    <source>
        <strain evidence="14">I ESC-2004</strain>
    </source>
</reference>
<dbReference type="Proteomes" id="UP000014760">
    <property type="component" value="Unassembled WGS sequence"/>
</dbReference>
<dbReference type="STRING" id="283909.R7T5C0"/>
<name>R7T5C0_CAPTE</name>
<dbReference type="CDD" id="cd02340">
    <property type="entry name" value="ZZ_NBR1_like"/>
    <property type="match status" value="1"/>
</dbReference>
<dbReference type="InterPro" id="IPR009060">
    <property type="entry name" value="UBA-like_sf"/>
</dbReference>
<dbReference type="InterPro" id="IPR043145">
    <property type="entry name" value="Znf_ZZ_sf"/>
</dbReference>
<keyword evidence="5 8" id="KW-0863">Zinc-finger</keyword>
<keyword evidence="6" id="KW-0862">Zinc</keyword>
<evidence type="ECO:0000313" key="14">
    <source>
        <dbReference type="Proteomes" id="UP000014760"/>
    </source>
</evidence>
<evidence type="ECO:0000259" key="10">
    <source>
        <dbReference type="PROSITE" id="PS50135"/>
    </source>
</evidence>
<dbReference type="PANTHER" id="PTHR15090">
    <property type="entry name" value="SEQUESTOSOME 1-RELATED"/>
    <property type="match status" value="1"/>
</dbReference>
<dbReference type="OrthoDB" id="441278at2759"/>
<organism evidence="12">
    <name type="scientific">Capitella teleta</name>
    <name type="common">Polychaete worm</name>
    <dbReference type="NCBI Taxonomy" id="283909"/>
    <lineage>
        <taxon>Eukaryota</taxon>
        <taxon>Metazoa</taxon>
        <taxon>Spiralia</taxon>
        <taxon>Lophotrochozoa</taxon>
        <taxon>Annelida</taxon>
        <taxon>Polychaeta</taxon>
        <taxon>Sedentaria</taxon>
        <taxon>Scolecida</taxon>
        <taxon>Capitellidae</taxon>
        <taxon>Capitella</taxon>
    </lineage>
</organism>
<reference evidence="13" key="3">
    <citation type="submission" date="2015-06" db="UniProtKB">
        <authorList>
            <consortium name="EnsemblMetazoa"/>
        </authorList>
    </citation>
    <scope>IDENTIFICATION</scope>
</reference>
<dbReference type="PROSITE" id="PS50135">
    <property type="entry name" value="ZF_ZZ_2"/>
    <property type="match status" value="1"/>
</dbReference>
<dbReference type="Pfam" id="PF00569">
    <property type="entry name" value="ZZ"/>
    <property type="match status" value="1"/>
</dbReference>
<protein>
    <recommendedName>
        <fullName evidence="15">ZZ-type domain-containing protein</fullName>
    </recommendedName>
</protein>
<comment type="subcellular location">
    <subcellularLocation>
        <location evidence="2">Cytoplasm</location>
    </subcellularLocation>
    <subcellularLocation>
        <location evidence="1">Nucleus</location>
    </subcellularLocation>
</comment>
<dbReference type="GO" id="GO:0035973">
    <property type="term" value="P:aggrephagy"/>
    <property type="evidence" value="ECO:0007669"/>
    <property type="project" value="TreeGrafter"/>
</dbReference>
<evidence type="ECO:0000256" key="8">
    <source>
        <dbReference type="PROSITE-ProRule" id="PRU00228"/>
    </source>
</evidence>
<dbReference type="AlphaFoldDB" id="R7T5C0"/>
<dbReference type="InterPro" id="IPR000433">
    <property type="entry name" value="Znf_ZZ"/>
</dbReference>
<dbReference type="Gene3D" id="3.10.20.90">
    <property type="entry name" value="Phosphatidylinositol 3-kinase Catalytic Subunit, Chain A, domain 1"/>
    <property type="match status" value="1"/>
</dbReference>
<dbReference type="GO" id="GO:0044753">
    <property type="term" value="C:amphisome"/>
    <property type="evidence" value="ECO:0007669"/>
    <property type="project" value="TreeGrafter"/>
</dbReference>
<evidence type="ECO:0000256" key="4">
    <source>
        <dbReference type="ARBA" id="ARBA00022723"/>
    </source>
</evidence>
<feature type="region of interest" description="Disordered" evidence="9">
    <location>
        <begin position="167"/>
        <end position="205"/>
    </location>
</feature>
<dbReference type="SMART" id="SM00291">
    <property type="entry name" value="ZnF_ZZ"/>
    <property type="match status" value="1"/>
</dbReference>
<evidence type="ECO:0000259" key="11">
    <source>
        <dbReference type="PROSITE" id="PS51745"/>
    </source>
</evidence>
<feature type="domain" description="PB1" evidence="11">
    <location>
        <begin position="2"/>
        <end position="92"/>
    </location>
</feature>
<dbReference type="HOGENOM" id="CLU_038011_1_0_1"/>
<dbReference type="SMART" id="SM00666">
    <property type="entry name" value="PB1"/>
    <property type="match status" value="1"/>
</dbReference>
<dbReference type="PROSITE" id="PS51745">
    <property type="entry name" value="PB1"/>
    <property type="match status" value="1"/>
</dbReference>
<proteinExistence type="predicted"/>
<dbReference type="GO" id="GO:0005080">
    <property type="term" value="F:protein kinase C binding"/>
    <property type="evidence" value="ECO:0007669"/>
    <property type="project" value="TreeGrafter"/>
</dbReference>
<evidence type="ECO:0000256" key="7">
    <source>
        <dbReference type="ARBA" id="ARBA00023242"/>
    </source>
</evidence>
<dbReference type="GO" id="GO:0005634">
    <property type="term" value="C:nucleus"/>
    <property type="evidence" value="ECO:0007669"/>
    <property type="project" value="UniProtKB-SubCell"/>
</dbReference>
<dbReference type="InterPro" id="IPR033741">
    <property type="entry name" value="SQSTM_UBA"/>
</dbReference>
<evidence type="ECO:0000256" key="6">
    <source>
        <dbReference type="ARBA" id="ARBA00022833"/>
    </source>
</evidence>
<dbReference type="GO" id="GO:0000423">
    <property type="term" value="P:mitophagy"/>
    <property type="evidence" value="ECO:0007669"/>
    <property type="project" value="TreeGrafter"/>
</dbReference>
<dbReference type="FunFam" id="3.10.20.90:FF:000320">
    <property type="entry name" value="Predicted protein"/>
    <property type="match status" value="1"/>
</dbReference>
<evidence type="ECO:0000313" key="12">
    <source>
        <dbReference type="EMBL" id="ELT88176.1"/>
    </source>
</evidence>
<evidence type="ECO:0000256" key="2">
    <source>
        <dbReference type="ARBA" id="ARBA00004496"/>
    </source>
</evidence>
<dbReference type="Gene3D" id="3.30.60.90">
    <property type="match status" value="1"/>
</dbReference>
<evidence type="ECO:0000256" key="3">
    <source>
        <dbReference type="ARBA" id="ARBA00022490"/>
    </source>
</evidence>
<evidence type="ECO:0000313" key="13">
    <source>
        <dbReference type="EnsemblMetazoa" id="CapteP183889"/>
    </source>
</evidence>
<dbReference type="InterPro" id="IPR052260">
    <property type="entry name" value="Autophagy_Rcpt_SigReg"/>
</dbReference>
<dbReference type="PROSITE" id="PS01357">
    <property type="entry name" value="ZF_ZZ_1"/>
    <property type="match status" value="1"/>
</dbReference>
<dbReference type="SUPFAM" id="SSF57850">
    <property type="entry name" value="RING/U-box"/>
    <property type="match status" value="1"/>
</dbReference>
<dbReference type="Gene3D" id="1.10.8.10">
    <property type="entry name" value="DNA helicase RuvA subunit, C-terminal domain"/>
    <property type="match status" value="1"/>
</dbReference>
<reference evidence="12 14" key="2">
    <citation type="journal article" date="2013" name="Nature">
        <title>Insights into bilaterian evolution from three spiralian genomes.</title>
        <authorList>
            <person name="Simakov O."/>
            <person name="Marletaz F."/>
            <person name="Cho S.J."/>
            <person name="Edsinger-Gonzales E."/>
            <person name="Havlak P."/>
            <person name="Hellsten U."/>
            <person name="Kuo D.H."/>
            <person name="Larsson T."/>
            <person name="Lv J."/>
            <person name="Arendt D."/>
            <person name="Savage R."/>
            <person name="Osoegawa K."/>
            <person name="de Jong P."/>
            <person name="Grimwood J."/>
            <person name="Chapman J.A."/>
            <person name="Shapiro H."/>
            <person name="Aerts A."/>
            <person name="Otillar R.P."/>
            <person name="Terry A.Y."/>
            <person name="Boore J.L."/>
            <person name="Grigoriev I.V."/>
            <person name="Lindberg D.R."/>
            <person name="Seaver E.C."/>
            <person name="Weisblat D.A."/>
            <person name="Putnam N.H."/>
            <person name="Rokhsar D.S."/>
        </authorList>
    </citation>
    <scope>NUCLEOTIDE SEQUENCE</scope>
    <source>
        <strain evidence="12 14">I ESC-2004</strain>
    </source>
</reference>
<dbReference type="EMBL" id="KB311953">
    <property type="protein sequence ID" value="ELT88176.1"/>
    <property type="molecule type" value="Genomic_DNA"/>
</dbReference>
<evidence type="ECO:0008006" key="15">
    <source>
        <dbReference type="Google" id="ProtNLM"/>
    </source>
</evidence>
<dbReference type="GO" id="GO:0070530">
    <property type="term" value="F:K63-linked polyubiquitin modification-dependent protein binding"/>
    <property type="evidence" value="ECO:0007669"/>
    <property type="project" value="TreeGrafter"/>
</dbReference>
<dbReference type="SUPFAM" id="SSF54277">
    <property type="entry name" value="CAD &amp; PB1 domains"/>
    <property type="match status" value="1"/>
</dbReference>